<evidence type="ECO:0000256" key="4">
    <source>
        <dbReference type="ARBA" id="ARBA00022692"/>
    </source>
</evidence>
<feature type="compositionally biased region" description="Basic and acidic residues" evidence="10">
    <location>
        <begin position="180"/>
        <end position="195"/>
    </location>
</feature>
<dbReference type="SMART" id="SM00771">
    <property type="entry name" value="ZipA_C"/>
    <property type="match status" value="1"/>
</dbReference>
<comment type="caution">
    <text evidence="12">The sequence shown here is derived from an EMBL/GenBank/DDBJ whole genome shotgun (WGS) entry which is preliminary data.</text>
</comment>
<comment type="subcellular location">
    <subcellularLocation>
        <location evidence="8">Cell inner membrane</location>
        <topology evidence="8">Single-pass type I membrane protein</topology>
    </subcellularLocation>
    <text evidence="8">Localizes to the Z ring in an FtsZ-dependent manner.</text>
</comment>
<proteinExistence type="inferred from homology"/>
<keyword evidence="3 8" id="KW-0132">Cell division</keyword>
<gene>
    <name evidence="8 12" type="primary">zipA</name>
    <name evidence="12" type="ORF">ACFODX_08505</name>
</gene>
<feature type="compositionally biased region" description="Acidic residues" evidence="10">
    <location>
        <begin position="196"/>
        <end position="238"/>
    </location>
</feature>
<dbReference type="InterPro" id="IPR011919">
    <property type="entry name" value="Cell_div_ZipA"/>
</dbReference>
<evidence type="ECO:0000313" key="13">
    <source>
        <dbReference type="Proteomes" id="UP001595555"/>
    </source>
</evidence>
<organism evidence="12 13">
    <name type="scientific">Cellvibrio fontiphilus</name>
    <dbReference type="NCBI Taxonomy" id="1815559"/>
    <lineage>
        <taxon>Bacteria</taxon>
        <taxon>Pseudomonadati</taxon>
        <taxon>Pseudomonadota</taxon>
        <taxon>Gammaproteobacteria</taxon>
        <taxon>Cellvibrionales</taxon>
        <taxon>Cellvibrionaceae</taxon>
        <taxon>Cellvibrio</taxon>
    </lineage>
</organism>
<dbReference type="Pfam" id="PF04354">
    <property type="entry name" value="ZipA_C"/>
    <property type="match status" value="1"/>
</dbReference>
<keyword evidence="7 8" id="KW-0131">Cell cycle</keyword>
<dbReference type="GO" id="GO:0051301">
    <property type="term" value="P:cell division"/>
    <property type="evidence" value="ECO:0007669"/>
    <property type="project" value="UniProtKB-KW"/>
</dbReference>
<dbReference type="PANTHER" id="PTHR38685:SF1">
    <property type="entry name" value="CELL DIVISION PROTEIN ZIPA"/>
    <property type="match status" value="1"/>
</dbReference>
<feature type="domain" description="ZipA C-terminal FtsZ-binding" evidence="11">
    <location>
        <begin position="259"/>
        <end position="389"/>
    </location>
</feature>
<dbReference type="EMBL" id="JBHRTF010000003">
    <property type="protein sequence ID" value="MFC3115595.1"/>
    <property type="molecule type" value="Genomic_DNA"/>
</dbReference>
<keyword evidence="6 8" id="KW-0472">Membrane</keyword>
<evidence type="ECO:0000256" key="1">
    <source>
        <dbReference type="ARBA" id="ARBA00022475"/>
    </source>
</evidence>
<evidence type="ECO:0000256" key="9">
    <source>
        <dbReference type="RuleBase" id="RU003612"/>
    </source>
</evidence>
<evidence type="ECO:0000256" key="7">
    <source>
        <dbReference type="ARBA" id="ARBA00023306"/>
    </source>
</evidence>
<keyword evidence="13" id="KW-1185">Reference proteome</keyword>
<keyword evidence="4 8" id="KW-0812">Transmembrane</keyword>
<evidence type="ECO:0000256" key="10">
    <source>
        <dbReference type="SAM" id="MobiDB-lite"/>
    </source>
</evidence>
<name>A0ABV7FG80_9GAMM</name>
<evidence type="ECO:0000256" key="2">
    <source>
        <dbReference type="ARBA" id="ARBA00022519"/>
    </source>
</evidence>
<comment type="similarity">
    <text evidence="8 9">Belongs to the ZipA family.</text>
</comment>
<dbReference type="Gene3D" id="3.30.1400.10">
    <property type="entry name" value="ZipA, C-terminal FtsZ-binding domain"/>
    <property type="match status" value="1"/>
</dbReference>
<comment type="function">
    <text evidence="8 9">Essential cell division protein that stabilizes the FtsZ protofilaments by cross-linking them and that serves as a cytoplasmic membrane anchor for the Z ring. Also required for the recruitment to the septal ring of downstream cell division proteins.</text>
</comment>
<protein>
    <recommendedName>
        <fullName evidence="8 9">Cell division protein ZipA</fullName>
    </recommendedName>
</protein>
<dbReference type="RefSeq" id="WP_378118035.1">
    <property type="nucleotide sequence ID" value="NZ_JBHRTF010000003.1"/>
</dbReference>
<dbReference type="InterPro" id="IPR007449">
    <property type="entry name" value="ZipA_FtsZ-bd_C"/>
</dbReference>
<evidence type="ECO:0000259" key="11">
    <source>
        <dbReference type="SMART" id="SM00771"/>
    </source>
</evidence>
<feature type="compositionally biased region" description="Polar residues" evidence="10">
    <location>
        <begin position="244"/>
        <end position="256"/>
    </location>
</feature>
<comment type="subunit">
    <text evidence="8">Interacts with FtsZ via their C-terminal domains.</text>
</comment>
<evidence type="ECO:0000256" key="5">
    <source>
        <dbReference type="ARBA" id="ARBA00022989"/>
    </source>
</evidence>
<keyword evidence="2 8" id="KW-0997">Cell inner membrane</keyword>
<dbReference type="HAMAP" id="MF_00509">
    <property type="entry name" value="ZipA"/>
    <property type="match status" value="1"/>
</dbReference>
<dbReference type="NCBIfam" id="TIGR02205">
    <property type="entry name" value="septum_zipA"/>
    <property type="match status" value="1"/>
</dbReference>
<feature type="compositionally biased region" description="Acidic residues" evidence="10">
    <location>
        <begin position="169"/>
        <end position="179"/>
    </location>
</feature>
<evidence type="ECO:0000256" key="8">
    <source>
        <dbReference type="HAMAP-Rule" id="MF_00509"/>
    </source>
</evidence>
<evidence type="ECO:0000256" key="6">
    <source>
        <dbReference type="ARBA" id="ARBA00023136"/>
    </source>
</evidence>
<reference evidence="13" key="1">
    <citation type="journal article" date="2019" name="Int. J. Syst. Evol. Microbiol.">
        <title>The Global Catalogue of Microorganisms (GCM) 10K type strain sequencing project: providing services to taxonomists for standard genome sequencing and annotation.</title>
        <authorList>
            <consortium name="The Broad Institute Genomics Platform"/>
            <consortium name="The Broad Institute Genome Sequencing Center for Infectious Disease"/>
            <person name="Wu L."/>
            <person name="Ma J."/>
        </authorList>
    </citation>
    <scope>NUCLEOTIDE SEQUENCE [LARGE SCALE GENOMIC DNA]</scope>
    <source>
        <strain evidence="13">KCTC 52237</strain>
    </source>
</reference>
<feature type="region of interest" description="Disordered" evidence="10">
    <location>
        <begin position="37"/>
        <end position="75"/>
    </location>
</feature>
<keyword evidence="5 8" id="KW-1133">Transmembrane helix</keyword>
<accession>A0ABV7FG80</accession>
<keyword evidence="1 8" id="KW-1003">Cell membrane</keyword>
<evidence type="ECO:0000313" key="12">
    <source>
        <dbReference type="EMBL" id="MFC3115595.1"/>
    </source>
</evidence>
<sequence>MKDWVIIIGFLFIILILADGIRRKHNERTGKIKVSRSLKKSLKQTSPDDEEDSFSEAPSYTSELPNGGARVVGKRDPHVQIPSIEKKAHAKSYLEKQQKNILTEAPIARGHREPQQTSLNLGQTVPILMESVEDKSRSLPLDERIEPSFSSVNVDQEQENGAHYRSSEQDDYEGEDYEVEDHPYTRELDDGRSEQDYEAEEQYEEDYEDDYDDRLDDTENAGDADYDDDNYDEDEEYANDQHAAASNKQELNQQPATEPEEVLIINVMAHKGEMFNGSELLDTILKCGMRYGSMDIFHRYSDAKGEGALLFSMANMVKPGTFDLDSMDEFETPGVSLFMTLPINADSMQSFDLMADTARAIAEALNGELKDEQRSVMTRQTLEHCRERIRNFERTRLFRRPPRH</sequence>
<dbReference type="InterPro" id="IPR036765">
    <property type="entry name" value="ZipA_FtsZ-bd_C_sf"/>
</dbReference>
<feature type="region of interest" description="Disordered" evidence="10">
    <location>
        <begin position="147"/>
        <end position="257"/>
    </location>
</feature>
<dbReference type="Proteomes" id="UP001595555">
    <property type="component" value="Unassembled WGS sequence"/>
</dbReference>
<dbReference type="PANTHER" id="PTHR38685">
    <property type="entry name" value="CELL DIVISION PROTEIN ZIPA"/>
    <property type="match status" value="1"/>
</dbReference>
<dbReference type="SUPFAM" id="SSF64383">
    <property type="entry name" value="Cell-division protein ZipA, C-terminal domain"/>
    <property type="match status" value="1"/>
</dbReference>
<evidence type="ECO:0000256" key="3">
    <source>
        <dbReference type="ARBA" id="ARBA00022618"/>
    </source>
</evidence>